<dbReference type="EMBL" id="RMBX01000011">
    <property type="protein sequence ID" value="RPD39451.1"/>
    <property type="molecule type" value="Genomic_DNA"/>
</dbReference>
<gene>
    <name evidence="1" type="ORF">EG028_20230</name>
</gene>
<dbReference type="AlphaFoldDB" id="A0A3N4M7W0"/>
<reference evidence="2" key="1">
    <citation type="submission" date="2018-11" db="EMBL/GenBank/DDBJ databases">
        <title>Chitinophaga lutea sp.nov., isolate from arsenic contaminated soil.</title>
        <authorList>
            <person name="Zong Y."/>
        </authorList>
    </citation>
    <scope>NUCLEOTIDE SEQUENCE [LARGE SCALE GENOMIC DNA]</scope>
    <source>
        <strain evidence="2">YLT18</strain>
    </source>
</reference>
<sequence>MSNTALSIIFYALAKTSGMHLNKIDAPFGGLLMSLYGSSPDSLQKALKLITCKVTSLSPHKQTELEKSIEEARIFFTKLEFPQGLEIIDHLERKFRRL</sequence>
<name>A0A3N4M7W0_9BACT</name>
<dbReference type="Proteomes" id="UP000279089">
    <property type="component" value="Unassembled WGS sequence"/>
</dbReference>
<accession>A0A3N4M7W0</accession>
<proteinExistence type="predicted"/>
<comment type="caution">
    <text evidence="1">The sequence shown here is derived from an EMBL/GenBank/DDBJ whole genome shotgun (WGS) entry which is preliminary data.</text>
</comment>
<evidence type="ECO:0000313" key="2">
    <source>
        <dbReference type="Proteomes" id="UP000279089"/>
    </source>
</evidence>
<keyword evidence="2" id="KW-1185">Reference proteome</keyword>
<organism evidence="1 2">
    <name type="scientific">Chitinophaga barathri</name>
    <dbReference type="NCBI Taxonomy" id="1647451"/>
    <lineage>
        <taxon>Bacteria</taxon>
        <taxon>Pseudomonadati</taxon>
        <taxon>Bacteroidota</taxon>
        <taxon>Chitinophagia</taxon>
        <taxon>Chitinophagales</taxon>
        <taxon>Chitinophagaceae</taxon>
        <taxon>Chitinophaga</taxon>
    </lineage>
</organism>
<evidence type="ECO:0000313" key="1">
    <source>
        <dbReference type="EMBL" id="RPD39451.1"/>
    </source>
</evidence>
<protein>
    <submittedName>
        <fullName evidence="1">Uncharacterized protein</fullName>
    </submittedName>
</protein>